<reference evidence="1 2" key="1">
    <citation type="submission" date="2012-05" db="EMBL/GenBank/DDBJ databases">
        <authorList>
            <person name="Weinstock G."/>
            <person name="Sodergren E."/>
            <person name="Lobos E.A."/>
            <person name="Fulton L."/>
            <person name="Fulton R."/>
            <person name="Courtney L."/>
            <person name="Fronick C."/>
            <person name="O'Laughlin M."/>
            <person name="Godfrey J."/>
            <person name="Wilson R.M."/>
            <person name="Miner T."/>
            <person name="Farmer C."/>
            <person name="Delehaunty K."/>
            <person name="Cordes M."/>
            <person name="Minx P."/>
            <person name="Tomlinson C."/>
            <person name="Chen J."/>
            <person name="Wollam A."/>
            <person name="Pepin K.H."/>
            <person name="Bhonagiri V."/>
            <person name="Zhang X."/>
            <person name="Suruliraj S."/>
            <person name="Warren W."/>
            <person name="Mitreva M."/>
            <person name="Mardis E.R."/>
            <person name="Wilson R.K."/>
        </authorList>
    </citation>
    <scope>NUCLEOTIDE SEQUENCE [LARGE SCALE GENOMIC DNA]</scope>
    <source>
        <strain evidence="1 2">KON</strain>
    </source>
</reference>
<dbReference type="EMBL" id="AMEX01000029">
    <property type="protein sequence ID" value="EKY18778.1"/>
    <property type="molecule type" value="Genomic_DNA"/>
</dbReference>
<proteinExistence type="predicted"/>
<evidence type="ECO:0000313" key="2">
    <source>
        <dbReference type="Proteomes" id="UP000010412"/>
    </source>
</evidence>
<dbReference type="Proteomes" id="UP000010412">
    <property type="component" value="Unassembled WGS sequence"/>
</dbReference>
<organism evidence="1 2">
    <name type="scientific">Veillonella atypica KON</name>
    <dbReference type="NCBI Taxonomy" id="1128111"/>
    <lineage>
        <taxon>Bacteria</taxon>
        <taxon>Bacillati</taxon>
        <taxon>Bacillota</taxon>
        <taxon>Negativicutes</taxon>
        <taxon>Veillonellales</taxon>
        <taxon>Veillonellaceae</taxon>
        <taxon>Veillonella</taxon>
    </lineage>
</organism>
<gene>
    <name evidence="1" type="ORF">HMPREF0870_01340</name>
</gene>
<name>A0ABN0IJM6_9FIRM</name>
<sequence>MLIGNNRGIVMKIAVCFFGHLRTFKKCAPHIKTNLINRYDCDLFMHTWSTYNHHTKTHHENTEIKGIVKESAIIDTYGEFKSIKIEEQVVQDLGNVKVSTKNKRVSLYGVEVSMFGLYSMYHSMKNSFSLCKEYALKNNIQYDMVVMIRPDIVLLDPLNIELYESCAPEETLDKSLFTFAKDLSEVNIRYFNLGGNDLMFFGKLPVIESIMNGSQQELKRIENSLEVTMPEHIIFNIANQQKLDTYIINYPGWTLIRPMSFKSKLSRIVRFKLHRNFLKIEFLVFILYKLFSIRLSIGNFEINICAGRPYSD</sequence>
<protein>
    <submittedName>
        <fullName evidence="1">Uncharacterized protein</fullName>
    </submittedName>
</protein>
<comment type="caution">
    <text evidence="1">The sequence shown here is derived from an EMBL/GenBank/DDBJ whole genome shotgun (WGS) entry which is preliminary data.</text>
</comment>
<evidence type="ECO:0000313" key="1">
    <source>
        <dbReference type="EMBL" id="EKY18778.1"/>
    </source>
</evidence>
<keyword evidence="2" id="KW-1185">Reference proteome</keyword>
<accession>A0ABN0IJM6</accession>